<evidence type="ECO:0000256" key="6">
    <source>
        <dbReference type="ARBA" id="ARBA00044538"/>
    </source>
</evidence>
<dbReference type="EMBL" id="SLXV01000016">
    <property type="protein sequence ID" value="TCP68591.1"/>
    <property type="molecule type" value="Genomic_DNA"/>
</dbReference>
<dbReference type="RefSeq" id="WP_131848745.1">
    <property type="nucleotide sequence ID" value="NZ_SLXV01000016.1"/>
</dbReference>
<dbReference type="PANTHER" id="PTHR39178">
    <property type="entry name" value="HYPOTHETICAL RIBOSOME-ASSOCIATED PROTEIN"/>
    <property type="match status" value="1"/>
</dbReference>
<dbReference type="GO" id="GO:0042254">
    <property type="term" value="P:ribosome biogenesis"/>
    <property type="evidence" value="ECO:0007669"/>
    <property type="project" value="UniProtKB-KW"/>
</dbReference>
<dbReference type="Gene3D" id="3.30.70.1490">
    <property type="entry name" value="Cysteine protease Prp"/>
    <property type="match status" value="1"/>
</dbReference>
<proteinExistence type="inferred from homology"/>
<keyword evidence="1" id="KW-0690">Ribosome biogenesis</keyword>
<dbReference type="GO" id="GO:0008234">
    <property type="term" value="F:cysteine-type peptidase activity"/>
    <property type="evidence" value="ECO:0007669"/>
    <property type="project" value="UniProtKB-KW"/>
</dbReference>
<dbReference type="AlphaFoldDB" id="A0A4R2S860"/>
<name>A0A4R2S860_9BACL</name>
<dbReference type="OrthoDB" id="48998at2"/>
<evidence type="ECO:0000256" key="1">
    <source>
        <dbReference type="ARBA" id="ARBA00022517"/>
    </source>
</evidence>
<keyword evidence="2" id="KW-0645">Protease</keyword>
<dbReference type="Proteomes" id="UP000294746">
    <property type="component" value="Unassembled WGS sequence"/>
</dbReference>
<evidence type="ECO:0000256" key="3">
    <source>
        <dbReference type="ARBA" id="ARBA00022801"/>
    </source>
</evidence>
<keyword evidence="3" id="KW-0378">Hydrolase</keyword>
<dbReference type="SUPFAM" id="SSF118010">
    <property type="entry name" value="TM1457-like"/>
    <property type="match status" value="1"/>
</dbReference>
<comment type="caution">
    <text evidence="7">The sequence shown here is derived from an EMBL/GenBank/DDBJ whole genome shotgun (WGS) entry which is preliminary data.</text>
</comment>
<keyword evidence="4" id="KW-0788">Thiol protease</keyword>
<comment type="similarity">
    <text evidence="5">Belongs to the Prp family.</text>
</comment>
<evidence type="ECO:0000313" key="7">
    <source>
        <dbReference type="EMBL" id="TCP68591.1"/>
    </source>
</evidence>
<sequence>MIRIRIERDNHGGAKRVLVTGHANFAEHGSDIVCAAVSGIVYGQVNAIEILTGVRVHQPHDGRGRVDLQVPEGLAPEVEWKIDLLVEAMVISLKDIADSYPQYVRWINK</sequence>
<keyword evidence="8" id="KW-1185">Reference proteome</keyword>
<dbReference type="CDD" id="cd16332">
    <property type="entry name" value="Prp-like"/>
    <property type="match status" value="1"/>
</dbReference>
<dbReference type="GO" id="GO:0006508">
    <property type="term" value="P:proteolysis"/>
    <property type="evidence" value="ECO:0007669"/>
    <property type="project" value="UniProtKB-KW"/>
</dbReference>
<protein>
    <recommendedName>
        <fullName evidence="6">Ribosomal processing cysteine protease Prp</fullName>
    </recommendedName>
</protein>
<dbReference type="InterPro" id="IPR036764">
    <property type="entry name" value="Peptidase_Prp_sf"/>
</dbReference>
<evidence type="ECO:0000313" key="8">
    <source>
        <dbReference type="Proteomes" id="UP000294746"/>
    </source>
</evidence>
<dbReference type="PANTHER" id="PTHR39178:SF1">
    <property type="entry name" value="RIBOSOMAL-PROCESSING CYSTEINE PROTEASE PRP"/>
    <property type="match status" value="1"/>
</dbReference>
<gene>
    <name evidence="7" type="ORF">EDD57_11653</name>
</gene>
<evidence type="ECO:0000256" key="4">
    <source>
        <dbReference type="ARBA" id="ARBA00022807"/>
    </source>
</evidence>
<reference evidence="7 8" key="1">
    <citation type="submission" date="2019-03" db="EMBL/GenBank/DDBJ databases">
        <title>Genomic Encyclopedia of Type Strains, Phase IV (KMG-IV): sequencing the most valuable type-strain genomes for metagenomic binning, comparative biology and taxonomic classification.</title>
        <authorList>
            <person name="Goeker M."/>
        </authorList>
    </citation>
    <scope>NUCLEOTIDE SEQUENCE [LARGE SCALE GENOMIC DNA]</scope>
    <source>
        <strain evidence="7 8">DSM 46831</strain>
    </source>
</reference>
<evidence type="ECO:0000256" key="5">
    <source>
        <dbReference type="ARBA" id="ARBA00044503"/>
    </source>
</evidence>
<evidence type="ECO:0000256" key="2">
    <source>
        <dbReference type="ARBA" id="ARBA00022670"/>
    </source>
</evidence>
<organism evidence="7 8">
    <name type="scientific">Baia soyae</name>
    <dbReference type="NCBI Taxonomy" id="1544746"/>
    <lineage>
        <taxon>Bacteria</taxon>
        <taxon>Bacillati</taxon>
        <taxon>Bacillota</taxon>
        <taxon>Bacilli</taxon>
        <taxon>Bacillales</taxon>
        <taxon>Thermoactinomycetaceae</taxon>
        <taxon>Baia</taxon>
    </lineage>
</organism>
<dbReference type="InterPro" id="IPR007422">
    <property type="entry name" value="Peptidase_Prp"/>
</dbReference>
<accession>A0A4R2S860</accession>
<dbReference type="Pfam" id="PF04327">
    <property type="entry name" value="Peptidase_Prp"/>
    <property type="match status" value="1"/>
</dbReference>